<evidence type="ECO:0000313" key="3">
    <source>
        <dbReference type="Proteomes" id="UP001465976"/>
    </source>
</evidence>
<proteinExistence type="predicted"/>
<comment type="caution">
    <text evidence="2">The sequence shown here is derived from an EMBL/GenBank/DDBJ whole genome shotgun (WGS) entry which is preliminary data.</text>
</comment>
<sequence length="177" mass="19265">MAWVEEGIVEEGIVCIEGDESESDLSDISGSEDDIEGDSDADVNDDTDVDDAVAVAAGLKGNTRLKKVRLQAKAAGRTGAKKQKKGPINRKRGRNPERKKKAPTKKLPKAAHEEGVGTSEIPRLVLGKKARRHFRAEFPVQLADYQGGEPLTTMPECYSSDDLRDFFKLLKAANATN</sequence>
<feature type="non-terminal residue" evidence="2">
    <location>
        <position position="177"/>
    </location>
</feature>
<organism evidence="2 3">
    <name type="scientific">Marasmius crinis-equi</name>
    <dbReference type="NCBI Taxonomy" id="585013"/>
    <lineage>
        <taxon>Eukaryota</taxon>
        <taxon>Fungi</taxon>
        <taxon>Dikarya</taxon>
        <taxon>Basidiomycota</taxon>
        <taxon>Agaricomycotina</taxon>
        <taxon>Agaricomycetes</taxon>
        <taxon>Agaricomycetidae</taxon>
        <taxon>Agaricales</taxon>
        <taxon>Marasmiineae</taxon>
        <taxon>Marasmiaceae</taxon>
        <taxon>Marasmius</taxon>
    </lineage>
</organism>
<feature type="region of interest" description="Disordered" evidence="1">
    <location>
        <begin position="70"/>
        <end position="117"/>
    </location>
</feature>
<gene>
    <name evidence="2" type="ORF">V5O48_019491</name>
</gene>
<evidence type="ECO:0000256" key="1">
    <source>
        <dbReference type="SAM" id="MobiDB-lite"/>
    </source>
</evidence>
<protein>
    <submittedName>
        <fullName evidence="2">Uncharacterized protein</fullName>
    </submittedName>
</protein>
<reference evidence="2 3" key="1">
    <citation type="submission" date="2024-02" db="EMBL/GenBank/DDBJ databases">
        <title>A draft genome for the cacao thread blight pathogen Marasmius crinis-equi.</title>
        <authorList>
            <person name="Cohen S.P."/>
            <person name="Baruah I.K."/>
            <person name="Amoako-Attah I."/>
            <person name="Bukari Y."/>
            <person name="Meinhardt L.W."/>
            <person name="Bailey B.A."/>
        </authorList>
    </citation>
    <scope>NUCLEOTIDE SEQUENCE [LARGE SCALE GENOMIC DNA]</scope>
    <source>
        <strain evidence="2 3">GH-76</strain>
    </source>
</reference>
<evidence type="ECO:0000313" key="2">
    <source>
        <dbReference type="EMBL" id="KAL0562594.1"/>
    </source>
</evidence>
<dbReference type="Proteomes" id="UP001465976">
    <property type="component" value="Unassembled WGS sequence"/>
</dbReference>
<feature type="compositionally biased region" description="Basic residues" evidence="1">
    <location>
        <begin position="79"/>
        <end position="109"/>
    </location>
</feature>
<dbReference type="EMBL" id="JBAHYK010005095">
    <property type="protein sequence ID" value="KAL0562594.1"/>
    <property type="molecule type" value="Genomic_DNA"/>
</dbReference>
<keyword evidence="3" id="KW-1185">Reference proteome</keyword>
<feature type="region of interest" description="Disordered" evidence="1">
    <location>
        <begin position="15"/>
        <end position="48"/>
    </location>
</feature>
<feature type="compositionally biased region" description="Acidic residues" evidence="1">
    <location>
        <begin position="17"/>
        <end position="48"/>
    </location>
</feature>
<accession>A0ABR3EI87</accession>
<name>A0ABR3EI87_9AGAR</name>